<evidence type="ECO:0000256" key="13">
    <source>
        <dbReference type="ARBA" id="ARBA00022902"/>
    </source>
</evidence>
<feature type="domain" description="Ig-like" evidence="30">
    <location>
        <begin position="205"/>
        <end position="292"/>
    </location>
</feature>
<dbReference type="GO" id="GO:0045202">
    <property type="term" value="C:synapse"/>
    <property type="evidence" value="ECO:0007669"/>
    <property type="project" value="GOC"/>
</dbReference>
<dbReference type="InterPro" id="IPR011009">
    <property type="entry name" value="Kinase-like_dom_sf"/>
</dbReference>
<evidence type="ECO:0000256" key="14">
    <source>
        <dbReference type="ARBA" id="ARBA00022989"/>
    </source>
</evidence>
<evidence type="ECO:0000313" key="32">
    <source>
        <dbReference type="RefSeq" id="XP_032809176.1"/>
    </source>
</evidence>
<feature type="signal peptide" evidence="28">
    <location>
        <begin position="1"/>
        <end position="28"/>
    </location>
</feature>
<keyword evidence="2" id="KW-0217">Developmental protein</keyword>
<dbReference type="CTD" id="4915"/>
<evidence type="ECO:0000256" key="26">
    <source>
        <dbReference type="RuleBase" id="RU000312"/>
    </source>
</evidence>
<dbReference type="GO" id="GO:0060175">
    <property type="term" value="F:brain-derived neurotrophic factor receptor activity"/>
    <property type="evidence" value="ECO:0007669"/>
    <property type="project" value="TreeGrafter"/>
</dbReference>
<dbReference type="AlphaFoldDB" id="A0AAJ7T309"/>
<feature type="active site" description="Proton acceptor" evidence="22">
    <location>
        <position position="669"/>
    </location>
</feature>
<evidence type="ECO:0000256" key="22">
    <source>
        <dbReference type="PIRSR" id="PIRSR620777-50"/>
    </source>
</evidence>
<organism evidence="31 33">
    <name type="scientific">Petromyzon marinus</name>
    <name type="common">Sea lamprey</name>
    <dbReference type="NCBI Taxonomy" id="7757"/>
    <lineage>
        <taxon>Eukaryota</taxon>
        <taxon>Metazoa</taxon>
        <taxon>Chordata</taxon>
        <taxon>Craniata</taxon>
        <taxon>Vertebrata</taxon>
        <taxon>Cyclostomata</taxon>
        <taxon>Hyperoartia</taxon>
        <taxon>Petromyzontiformes</taxon>
        <taxon>Petromyzontidae</taxon>
        <taxon>Petromyzon</taxon>
    </lineage>
</organism>
<comment type="catalytic activity">
    <reaction evidence="21 26">
        <text>L-tyrosyl-[protein] + ATP = O-phospho-L-tyrosyl-[protein] + ADP + H(+)</text>
        <dbReference type="Rhea" id="RHEA:10596"/>
        <dbReference type="Rhea" id="RHEA-COMP:10136"/>
        <dbReference type="Rhea" id="RHEA-COMP:20101"/>
        <dbReference type="ChEBI" id="CHEBI:15378"/>
        <dbReference type="ChEBI" id="CHEBI:30616"/>
        <dbReference type="ChEBI" id="CHEBI:46858"/>
        <dbReference type="ChEBI" id="CHEBI:61978"/>
        <dbReference type="ChEBI" id="CHEBI:456216"/>
        <dbReference type="EC" id="2.7.10.1"/>
    </reaction>
</comment>
<dbReference type="GO" id="GO:0051897">
    <property type="term" value="P:positive regulation of phosphatidylinositol 3-kinase/protein kinase B signal transduction"/>
    <property type="evidence" value="ECO:0007669"/>
    <property type="project" value="TreeGrafter"/>
</dbReference>
<dbReference type="SUPFAM" id="SSF56112">
    <property type="entry name" value="Protein kinase-like (PK-like)"/>
    <property type="match status" value="1"/>
</dbReference>
<keyword evidence="20" id="KW-0393">Immunoglobulin domain</keyword>
<dbReference type="GeneID" id="103091833"/>
<keyword evidence="10" id="KW-0418">Kinase</keyword>
<evidence type="ECO:0000256" key="5">
    <source>
        <dbReference type="ARBA" id="ARBA00022679"/>
    </source>
</evidence>
<evidence type="ECO:0000256" key="18">
    <source>
        <dbReference type="ARBA" id="ARBA00023170"/>
    </source>
</evidence>
<dbReference type="FunFam" id="1.10.510.10:FF:000034">
    <property type="entry name" value="Tyrosine-protein kinase receptor"/>
    <property type="match status" value="1"/>
</dbReference>
<dbReference type="EC" id="2.7.10.1" evidence="26"/>
<dbReference type="KEGG" id="pmrn:103091833"/>
<dbReference type="RefSeq" id="XP_032809177.1">
    <property type="nucleotide sequence ID" value="XM_032953286.1"/>
</dbReference>
<dbReference type="SMART" id="SM00219">
    <property type="entry name" value="TyrKc"/>
    <property type="match status" value="1"/>
</dbReference>
<evidence type="ECO:0000256" key="1">
    <source>
        <dbReference type="ARBA" id="ARBA00004530"/>
    </source>
</evidence>
<feature type="site" description="Interaction with PLCG1" evidence="24">
    <location>
        <position position="810"/>
    </location>
</feature>
<keyword evidence="7 28" id="KW-0732">Signal</keyword>
<dbReference type="InterPro" id="IPR013783">
    <property type="entry name" value="Ig-like_fold"/>
</dbReference>
<dbReference type="GO" id="GO:0007399">
    <property type="term" value="P:nervous system development"/>
    <property type="evidence" value="ECO:0007669"/>
    <property type="project" value="UniProtKB-KW"/>
</dbReference>
<evidence type="ECO:0000256" key="15">
    <source>
        <dbReference type="ARBA" id="ARBA00023136"/>
    </source>
</evidence>
<sequence>MPGTLAKRRRRRPQSLLILALALGSAAGALVAAPRAAPGSCPEACACTLSRLACSRKDRFSAFPSATTVSYRANLLEIIIKNQPRLTSVNQSDFEQYTVLQNLTITNTGLMSISQDAFRNNNRLKYINLANNKLTRISWKVFQGLQLNQLNLSGNPLVCSCGIWWLQLWLKRNPGTLGGQPSCRLAETDRVIPLSSWAAPGCDAPEVHVSKSNILLFEGEDDMVTCSATGNIPLLRWEFANLSSVSEPQKESKLGSAVSLRIFNISYEDNNKNITCAAENAVGMANVSVQITVQYIPKIIYLNKAEKYHVWCIPFMVRGNPLPTLSWLYKGVDLNESRFVSLIVHPLGQDGLEGCLDMDLATHHNNGNYTLVASNSLGTVSRTVYCHFMNSSGFLSEEVVIKSDGPISPNATREEPEGEAYGVYLAVSIAAFACIVLAGMIVLINKYGRSKFNMKGSSMVVGEEDSASPLHHVAHGSGGSVSSGDGGSDTVLIGMTRIPVIENPQYFSDSLGPGKDAHMFVPHIKRQDIALMCELGEGAFGKVYLAECSSLDVGQEPMLVAAKTLKDLSDGARKDFYREAELLTNLQHEHIVRFYGVCVEGEPLIMVFEYMKNGDLNKFLRLRGPDAVFMGDAPQAEPRLLSQAQMLNMGSQIAAGMAYLASQHFVHRDLATRNCLVGAGLVVKIGDFGMSRDVYSTDYYRVGGHTMLPIRWMPPESIMYRKFTADSDVWSLGVVLWEIFTYGKQPWYQLSNTEVIDCICQGRVLERPRSCPMEVYELMLGCWHREPQHRLGIKDILARLESLAKMSPVYLDILG</sequence>
<dbReference type="PROSITE" id="PS00239">
    <property type="entry name" value="RECEPTOR_TYR_KIN_II"/>
    <property type="match status" value="1"/>
</dbReference>
<keyword evidence="31" id="KW-1185">Reference proteome</keyword>
<keyword evidence="18 26" id="KW-0675">Receptor</keyword>
<keyword evidence="4" id="KW-0433">Leucine-rich repeat</keyword>
<dbReference type="InterPro" id="IPR000719">
    <property type="entry name" value="Prot_kinase_dom"/>
</dbReference>
<keyword evidence="14 27" id="KW-1133">Transmembrane helix</keyword>
<evidence type="ECO:0000313" key="33">
    <source>
        <dbReference type="RefSeq" id="XP_032809177.1"/>
    </source>
</evidence>
<keyword evidence="16" id="KW-0829">Tyrosine-protein kinase</keyword>
<dbReference type="PRINTS" id="PR01939">
    <property type="entry name" value="NTKRECEPTOR"/>
</dbReference>
<evidence type="ECO:0000256" key="11">
    <source>
        <dbReference type="ARBA" id="ARBA00022782"/>
    </source>
</evidence>
<keyword evidence="13" id="KW-0524">Neurogenesis</keyword>
<dbReference type="InterPro" id="IPR001245">
    <property type="entry name" value="Ser-Thr/Tyr_kinase_cat_dom"/>
</dbReference>
<dbReference type="Gene3D" id="3.30.200.20">
    <property type="entry name" value="Phosphorylase Kinase, domain 1"/>
    <property type="match status" value="1"/>
</dbReference>
<dbReference type="Pfam" id="PF07679">
    <property type="entry name" value="I-set"/>
    <property type="match status" value="1"/>
</dbReference>
<evidence type="ECO:0000256" key="17">
    <source>
        <dbReference type="ARBA" id="ARBA00023157"/>
    </source>
</evidence>
<protein>
    <recommendedName>
        <fullName evidence="26">Tyrosine-protein kinase receptor</fullName>
        <ecNumber evidence="26">2.7.10.1</ecNumber>
    </recommendedName>
</protein>
<dbReference type="GO" id="GO:0010008">
    <property type="term" value="C:endosome membrane"/>
    <property type="evidence" value="ECO:0007669"/>
    <property type="project" value="UniProtKB-SubCell"/>
</dbReference>
<evidence type="ECO:0000256" key="24">
    <source>
        <dbReference type="PIRSR" id="PIRSR620777-52"/>
    </source>
</evidence>
<proteinExistence type="inferred from homology"/>
<dbReference type="RefSeq" id="XP_032809178.1">
    <property type="nucleotide sequence ID" value="XM_032953287.1"/>
</dbReference>
<keyword evidence="17" id="KW-1015">Disulfide bond</keyword>
<evidence type="ECO:0000256" key="6">
    <source>
        <dbReference type="ARBA" id="ARBA00022692"/>
    </source>
</evidence>
<dbReference type="Pfam" id="PF07714">
    <property type="entry name" value="PK_Tyr_Ser-Thr"/>
    <property type="match status" value="1"/>
</dbReference>
<keyword evidence="5" id="KW-0808">Transferase</keyword>
<dbReference type="InterPro" id="IPR008266">
    <property type="entry name" value="Tyr_kinase_AS"/>
</dbReference>
<dbReference type="GO" id="GO:0099551">
    <property type="term" value="P:trans-synaptic signaling by neuropeptide, modulating synaptic transmission"/>
    <property type="evidence" value="ECO:0007669"/>
    <property type="project" value="TreeGrafter"/>
</dbReference>
<dbReference type="InterPro" id="IPR020777">
    <property type="entry name" value="NTRK"/>
</dbReference>
<evidence type="ECO:0000256" key="10">
    <source>
        <dbReference type="ARBA" id="ARBA00022777"/>
    </source>
</evidence>
<dbReference type="PROSITE" id="PS50835">
    <property type="entry name" value="IG_LIKE"/>
    <property type="match status" value="1"/>
</dbReference>
<accession>A0AAJ7T309</accession>
<keyword evidence="15 27" id="KW-0472">Membrane</keyword>
<gene>
    <name evidence="32 33 34" type="primary">NTRK2</name>
</gene>
<dbReference type="InterPro" id="IPR050122">
    <property type="entry name" value="RTK"/>
</dbReference>
<dbReference type="SUPFAM" id="SSF52058">
    <property type="entry name" value="L domain-like"/>
    <property type="match status" value="1"/>
</dbReference>
<dbReference type="FunFam" id="3.30.200.20:FF:000033">
    <property type="entry name" value="Tyrosine-protein kinase receptor"/>
    <property type="match status" value="1"/>
</dbReference>
<dbReference type="Proteomes" id="UP001318040">
    <property type="component" value="Chromosome 13"/>
</dbReference>
<evidence type="ECO:0000313" key="31">
    <source>
        <dbReference type="Proteomes" id="UP001318040"/>
    </source>
</evidence>
<comment type="similarity">
    <text evidence="26">Belongs to the protein kinase superfamily. Tyr protein kinase family. Insulin receptor subfamily.</text>
</comment>
<dbReference type="InterPro" id="IPR031635">
    <property type="entry name" value="NTRK_LRRCT"/>
</dbReference>
<evidence type="ECO:0000256" key="4">
    <source>
        <dbReference type="ARBA" id="ARBA00022614"/>
    </source>
</evidence>
<evidence type="ECO:0000256" key="9">
    <source>
        <dbReference type="ARBA" id="ARBA00022741"/>
    </source>
</evidence>
<name>A0AAJ7T309_PETMA</name>
<dbReference type="PROSITE" id="PS00107">
    <property type="entry name" value="PROTEIN_KINASE_ATP"/>
    <property type="match status" value="1"/>
</dbReference>
<dbReference type="GO" id="GO:0030154">
    <property type="term" value="P:cell differentiation"/>
    <property type="evidence" value="ECO:0007669"/>
    <property type="project" value="UniProtKB-KW"/>
</dbReference>
<comment type="subcellular location">
    <subcellularLocation>
        <location evidence="1">Endosome membrane</location>
        <topology evidence="1">Single-pass type I membrane protein</topology>
    </subcellularLocation>
</comment>
<evidence type="ECO:0000256" key="25">
    <source>
        <dbReference type="PROSITE-ProRule" id="PRU10141"/>
    </source>
</evidence>
<keyword evidence="3 26" id="KW-0597">Phosphoprotein</keyword>
<evidence type="ECO:0000256" key="21">
    <source>
        <dbReference type="ARBA" id="ARBA00051243"/>
    </source>
</evidence>
<evidence type="ECO:0000256" key="12">
    <source>
        <dbReference type="ARBA" id="ARBA00022840"/>
    </source>
</evidence>
<dbReference type="InterPro" id="IPR002011">
    <property type="entry name" value="Tyr_kinase_rcpt_2_CS"/>
</dbReference>
<keyword evidence="6 26" id="KW-0812">Transmembrane</keyword>
<dbReference type="RefSeq" id="XP_032809176.1">
    <property type="nucleotide sequence ID" value="XM_032953285.1"/>
</dbReference>
<dbReference type="GO" id="GO:0048403">
    <property type="term" value="F:brain-derived neurotrophic factor binding"/>
    <property type="evidence" value="ECO:0007669"/>
    <property type="project" value="TreeGrafter"/>
</dbReference>
<evidence type="ECO:0000256" key="8">
    <source>
        <dbReference type="ARBA" id="ARBA00022737"/>
    </source>
</evidence>
<keyword evidence="19" id="KW-0325">Glycoprotein</keyword>
<evidence type="ECO:0000256" key="20">
    <source>
        <dbReference type="ARBA" id="ARBA00023319"/>
    </source>
</evidence>
<dbReference type="InterPro" id="IPR020635">
    <property type="entry name" value="Tyr_kinase_cat_dom"/>
</dbReference>
<dbReference type="Gene3D" id="1.10.510.10">
    <property type="entry name" value="Transferase(Phosphotransferase) domain 1"/>
    <property type="match status" value="1"/>
</dbReference>
<keyword evidence="8" id="KW-0677">Repeat</keyword>
<evidence type="ECO:0000256" key="19">
    <source>
        <dbReference type="ARBA" id="ARBA00023180"/>
    </source>
</evidence>
<keyword evidence="12 23" id="KW-0067">ATP-binding</keyword>
<dbReference type="PROSITE" id="PS00109">
    <property type="entry name" value="PROTEIN_KINASE_TYR"/>
    <property type="match status" value="1"/>
</dbReference>
<dbReference type="InterPro" id="IPR013098">
    <property type="entry name" value="Ig_I-set"/>
</dbReference>
<dbReference type="PRINTS" id="PR00109">
    <property type="entry name" value="TYRKINASE"/>
</dbReference>
<dbReference type="Gene3D" id="3.80.10.10">
    <property type="entry name" value="Ribonuclease Inhibitor"/>
    <property type="match status" value="1"/>
</dbReference>
<evidence type="ECO:0000256" key="3">
    <source>
        <dbReference type="ARBA" id="ARBA00022553"/>
    </source>
</evidence>
<reference evidence="32 33" key="1">
    <citation type="submission" date="2025-04" db="UniProtKB">
        <authorList>
            <consortium name="RefSeq"/>
        </authorList>
    </citation>
    <scope>IDENTIFICATION</scope>
    <source>
        <tissue evidence="32 33">Sperm</tissue>
    </source>
</reference>
<dbReference type="Pfam" id="PF13855">
    <property type="entry name" value="LRR_8"/>
    <property type="match status" value="1"/>
</dbReference>
<dbReference type="GO" id="GO:0043235">
    <property type="term" value="C:receptor complex"/>
    <property type="evidence" value="ECO:0007669"/>
    <property type="project" value="TreeGrafter"/>
</dbReference>
<dbReference type="PROSITE" id="PS50011">
    <property type="entry name" value="PROTEIN_KINASE_DOM"/>
    <property type="match status" value="1"/>
</dbReference>
<keyword evidence="11" id="KW-0221">Differentiation</keyword>
<dbReference type="GO" id="GO:0030424">
    <property type="term" value="C:axon"/>
    <property type="evidence" value="ECO:0007669"/>
    <property type="project" value="TreeGrafter"/>
</dbReference>
<feature type="binding site" evidence="23 25">
    <location>
        <position position="563"/>
    </location>
    <ligand>
        <name>ATP</name>
        <dbReference type="ChEBI" id="CHEBI:30616"/>
    </ligand>
</feature>
<evidence type="ECO:0000256" key="16">
    <source>
        <dbReference type="ARBA" id="ARBA00023137"/>
    </source>
</evidence>
<evidence type="ECO:0000256" key="7">
    <source>
        <dbReference type="ARBA" id="ARBA00022729"/>
    </source>
</evidence>
<dbReference type="PANTHER" id="PTHR24416">
    <property type="entry name" value="TYROSINE-PROTEIN KINASE RECEPTOR"/>
    <property type="match status" value="1"/>
</dbReference>
<dbReference type="Pfam" id="PF16920">
    <property type="entry name" value="LRRCT_2"/>
    <property type="match status" value="1"/>
</dbReference>
<feature type="binding site" evidence="23">
    <location>
        <begin position="535"/>
        <end position="543"/>
    </location>
    <ligand>
        <name>ATP</name>
        <dbReference type="ChEBI" id="CHEBI:30616"/>
    </ligand>
</feature>
<evidence type="ECO:0000256" key="28">
    <source>
        <dbReference type="SAM" id="SignalP"/>
    </source>
</evidence>
<dbReference type="GO" id="GO:1990416">
    <property type="term" value="P:cellular response to brain-derived neurotrophic factor stimulus"/>
    <property type="evidence" value="ECO:0007669"/>
    <property type="project" value="TreeGrafter"/>
</dbReference>
<dbReference type="InterPro" id="IPR036179">
    <property type="entry name" value="Ig-like_dom_sf"/>
</dbReference>
<dbReference type="GO" id="GO:0005886">
    <property type="term" value="C:plasma membrane"/>
    <property type="evidence" value="ECO:0007669"/>
    <property type="project" value="InterPro"/>
</dbReference>
<evidence type="ECO:0000256" key="27">
    <source>
        <dbReference type="SAM" id="Phobius"/>
    </source>
</evidence>
<dbReference type="InterPro" id="IPR001611">
    <property type="entry name" value="Leu-rich_rpt"/>
</dbReference>
<dbReference type="GO" id="GO:0010976">
    <property type="term" value="P:positive regulation of neuron projection development"/>
    <property type="evidence" value="ECO:0007669"/>
    <property type="project" value="TreeGrafter"/>
</dbReference>
<feature type="chain" id="PRO_5044709299" description="Tyrosine-protein kinase receptor" evidence="28">
    <location>
        <begin position="29"/>
        <end position="815"/>
    </location>
</feature>
<dbReference type="InterPro" id="IPR017441">
    <property type="entry name" value="Protein_kinase_ATP_BS"/>
</dbReference>
<feature type="transmembrane region" description="Helical" evidence="27">
    <location>
        <begin position="421"/>
        <end position="444"/>
    </location>
</feature>
<dbReference type="SUPFAM" id="SSF48726">
    <property type="entry name" value="Immunoglobulin"/>
    <property type="match status" value="2"/>
</dbReference>
<dbReference type="Gene3D" id="2.60.40.10">
    <property type="entry name" value="Immunoglobulins"/>
    <property type="match status" value="2"/>
</dbReference>
<dbReference type="CDD" id="cd05049">
    <property type="entry name" value="PTKc_Trk"/>
    <property type="match status" value="1"/>
</dbReference>
<keyword evidence="9 23" id="KW-0547">Nucleotide-binding</keyword>
<dbReference type="GO" id="GO:0005524">
    <property type="term" value="F:ATP binding"/>
    <property type="evidence" value="ECO:0007669"/>
    <property type="project" value="UniProtKB-UniRule"/>
</dbReference>
<evidence type="ECO:0000259" key="29">
    <source>
        <dbReference type="PROSITE" id="PS50011"/>
    </source>
</evidence>
<dbReference type="InterPro" id="IPR032675">
    <property type="entry name" value="LRR_dom_sf"/>
</dbReference>
<dbReference type="InterPro" id="IPR007110">
    <property type="entry name" value="Ig-like_dom"/>
</dbReference>
<feature type="domain" description="Protein kinase" evidence="29">
    <location>
        <begin position="529"/>
        <end position="803"/>
    </location>
</feature>
<evidence type="ECO:0000259" key="30">
    <source>
        <dbReference type="PROSITE" id="PS50835"/>
    </source>
</evidence>
<evidence type="ECO:0000256" key="23">
    <source>
        <dbReference type="PIRSR" id="PIRSR620777-51"/>
    </source>
</evidence>
<feature type="site" description="Interaction with SHC1" evidence="24">
    <location>
        <position position="506"/>
    </location>
</feature>
<evidence type="ECO:0000256" key="2">
    <source>
        <dbReference type="ARBA" id="ARBA00022473"/>
    </source>
</evidence>
<dbReference type="PANTHER" id="PTHR24416:SF136">
    <property type="entry name" value="BDNF_NT-3 GROWTH FACTORS RECEPTOR"/>
    <property type="match status" value="1"/>
</dbReference>
<evidence type="ECO:0000313" key="34">
    <source>
        <dbReference type="RefSeq" id="XP_032809178.1"/>
    </source>
</evidence>